<feature type="region of interest" description="Disordered" evidence="1">
    <location>
        <begin position="80"/>
        <end position="102"/>
    </location>
</feature>
<dbReference type="Proteomes" id="UP000275078">
    <property type="component" value="Unassembled WGS sequence"/>
</dbReference>
<reference evidence="2 3" key="1">
    <citation type="journal article" date="2018" name="Nat. Ecol. Evol.">
        <title>Pezizomycetes genomes reveal the molecular basis of ectomycorrhizal truffle lifestyle.</title>
        <authorList>
            <person name="Murat C."/>
            <person name="Payen T."/>
            <person name="Noel B."/>
            <person name="Kuo A."/>
            <person name="Morin E."/>
            <person name="Chen J."/>
            <person name="Kohler A."/>
            <person name="Krizsan K."/>
            <person name="Balestrini R."/>
            <person name="Da Silva C."/>
            <person name="Montanini B."/>
            <person name="Hainaut M."/>
            <person name="Levati E."/>
            <person name="Barry K.W."/>
            <person name="Belfiori B."/>
            <person name="Cichocki N."/>
            <person name="Clum A."/>
            <person name="Dockter R.B."/>
            <person name="Fauchery L."/>
            <person name="Guy J."/>
            <person name="Iotti M."/>
            <person name="Le Tacon F."/>
            <person name="Lindquist E.A."/>
            <person name="Lipzen A."/>
            <person name="Malagnac F."/>
            <person name="Mello A."/>
            <person name="Molinier V."/>
            <person name="Miyauchi S."/>
            <person name="Poulain J."/>
            <person name="Riccioni C."/>
            <person name="Rubini A."/>
            <person name="Sitrit Y."/>
            <person name="Splivallo R."/>
            <person name="Traeger S."/>
            <person name="Wang M."/>
            <person name="Zifcakova L."/>
            <person name="Wipf D."/>
            <person name="Zambonelli A."/>
            <person name="Paolocci F."/>
            <person name="Nowrousian M."/>
            <person name="Ottonello S."/>
            <person name="Baldrian P."/>
            <person name="Spatafora J.W."/>
            <person name="Henrissat B."/>
            <person name="Nagy L.G."/>
            <person name="Aury J.M."/>
            <person name="Wincker P."/>
            <person name="Grigoriev I.V."/>
            <person name="Bonfante P."/>
            <person name="Martin F.M."/>
        </authorList>
    </citation>
    <scope>NUCLEOTIDE SEQUENCE [LARGE SCALE GENOMIC DNA]</scope>
    <source>
        <strain evidence="2 3">RN42</strain>
    </source>
</reference>
<name>A0A3N4IN07_ASCIM</name>
<protein>
    <submittedName>
        <fullName evidence="2">Uncharacterized protein</fullName>
    </submittedName>
</protein>
<accession>A0A3N4IN07</accession>
<dbReference type="AlphaFoldDB" id="A0A3N4IN07"/>
<dbReference type="EMBL" id="ML119653">
    <property type="protein sequence ID" value="RPA85510.1"/>
    <property type="molecule type" value="Genomic_DNA"/>
</dbReference>
<evidence type="ECO:0000313" key="2">
    <source>
        <dbReference type="EMBL" id="RPA85510.1"/>
    </source>
</evidence>
<proteinExistence type="predicted"/>
<evidence type="ECO:0000256" key="1">
    <source>
        <dbReference type="SAM" id="MobiDB-lite"/>
    </source>
</evidence>
<keyword evidence="3" id="KW-1185">Reference proteome</keyword>
<organism evidence="2 3">
    <name type="scientific">Ascobolus immersus RN42</name>
    <dbReference type="NCBI Taxonomy" id="1160509"/>
    <lineage>
        <taxon>Eukaryota</taxon>
        <taxon>Fungi</taxon>
        <taxon>Dikarya</taxon>
        <taxon>Ascomycota</taxon>
        <taxon>Pezizomycotina</taxon>
        <taxon>Pezizomycetes</taxon>
        <taxon>Pezizales</taxon>
        <taxon>Ascobolaceae</taxon>
        <taxon>Ascobolus</taxon>
    </lineage>
</organism>
<evidence type="ECO:0000313" key="3">
    <source>
        <dbReference type="Proteomes" id="UP000275078"/>
    </source>
</evidence>
<gene>
    <name evidence="2" type="ORF">BJ508DRAFT_177502</name>
</gene>
<sequence length="102" mass="11799">MEQKKDSHDTIAINRTPKIPVFCTIQQAHDKSKSAGLKEKKKIVLVVVNNHLKTERQTIANKEPEPETKRREEKTRKILKEEISRQKKADASFSLRSSNYAQ</sequence>
<feature type="compositionally biased region" description="Basic and acidic residues" evidence="1">
    <location>
        <begin position="80"/>
        <end position="90"/>
    </location>
</feature>